<evidence type="ECO:0000259" key="9">
    <source>
        <dbReference type="Pfam" id="PF24882"/>
    </source>
</evidence>
<dbReference type="RefSeq" id="XP_022663299.1">
    <property type="nucleotide sequence ID" value="XM_022807564.1"/>
</dbReference>
<dbReference type="GO" id="GO:0003688">
    <property type="term" value="F:DNA replication origin binding"/>
    <property type="evidence" value="ECO:0007669"/>
    <property type="project" value="UniProtKB-UniRule"/>
</dbReference>
<dbReference type="EnsemblMetazoa" id="XM_022807564">
    <property type="protein sequence ID" value="XP_022663299"/>
    <property type="gene ID" value="LOC111251197"/>
</dbReference>
<evidence type="ECO:0000256" key="6">
    <source>
        <dbReference type="RuleBase" id="RU368084"/>
    </source>
</evidence>
<dbReference type="Pfam" id="PF04084">
    <property type="entry name" value="RecA-like_ORC2"/>
    <property type="match status" value="1"/>
</dbReference>
<evidence type="ECO:0000256" key="5">
    <source>
        <dbReference type="ARBA" id="ARBA00023242"/>
    </source>
</evidence>
<comment type="similarity">
    <text evidence="2 6">Belongs to the ORC2 family.</text>
</comment>
<dbReference type="Pfam" id="PF24882">
    <property type="entry name" value="WHD_ORC2"/>
    <property type="match status" value="1"/>
</dbReference>
<dbReference type="Proteomes" id="UP000594260">
    <property type="component" value="Unplaced"/>
</dbReference>
<dbReference type="GeneID" id="111251197"/>
<dbReference type="InterPro" id="IPR056773">
    <property type="entry name" value="WHD_ORC2"/>
</dbReference>
<keyword evidence="11" id="KW-1185">Reference proteome</keyword>
<dbReference type="InterPro" id="IPR056772">
    <property type="entry name" value="RecA-like_ORC2"/>
</dbReference>
<comment type="subcellular location">
    <subcellularLocation>
        <location evidence="1 6">Nucleus</location>
    </subcellularLocation>
</comment>
<dbReference type="AlphaFoldDB" id="A0A7M7MB43"/>
<dbReference type="FunCoup" id="A0A7M7MB43">
    <property type="interactions" value="1686"/>
</dbReference>
<dbReference type="PANTHER" id="PTHR14052">
    <property type="entry name" value="ORIGIN RECOGNITION COMPLEX SUBUNIT 2"/>
    <property type="match status" value="1"/>
</dbReference>
<evidence type="ECO:0000256" key="2">
    <source>
        <dbReference type="ARBA" id="ARBA00007421"/>
    </source>
</evidence>
<feature type="domain" description="Origin recognition complex subunit 2 RecA-like" evidence="8">
    <location>
        <begin position="254"/>
        <end position="416"/>
    </location>
</feature>
<feature type="region of interest" description="Disordered" evidence="7">
    <location>
        <begin position="102"/>
        <end position="189"/>
    </location>
</feature>
<feature type="compositionally biased region" description="Basic and acidic residues" evidence="7">
    <location>
        <begin position="18"/>
        <end position="36"/>
    </location>
</feature>
<feature type="domain" description="Origin recognition complex subunit 2 winged-helix" evidence="9">
    <location>
        <begin position="476"/>
        <end position="534"/>
    </location>
</feature>
<dbReference type="InterPro" id="IPR007220">
    <property type="entry name" value="ORC2"/>
</dbReference>
<dbReference type="InParanoid" id="A0A7M7MB43"/>
<feature type="region of interest" description="Disordered" evidence="7">
    <location>
        <begin position="1"/>
        <end position="77"/>
    </location>
</feature>
<keyword evidence="4 6" id="KW-0235">DNA replication</keyword>
<evidence type="ECO:0000256" key="4">
    <source>
        <dbReference type="ARBA" id="ARBA00022705"/>
    </source>
</evidence>
<evidence type="ECO:0000256" key="1">
    <source>
        <dbReference type="ARBA" id="ARBA00004123"/>
    </source>
</evidence>
<feature type="compositionally biased region" description="Polar residues" evidence="7">
    <location>
        <begin position="112"/>
        <end position="141"/>
    </location>
</feature>
<evidence type="ECO:0000313" key="10">
    <source>
        <dbReference type="EnsemblMetazoa" id="XP_022663299"/>
    </source>
</evidence>
<dbReference type="GO" id="GO:0006260">
    <property type="term" value="P:DNA replication"/>
    <property type="evidence" value="ECO:0007669"/>
    <property type="project" value="UniProtKB-UniRule"/>
</dbReference>
<dbReference type="GO" id="GO:0005664">
    <property type="term" value="C:nuclear origin of replication recognition complex"/>
    <property type="evidence" value="ECO:0007669"/>
    <property type="project" value="UniProtKB-UniRule"/>
</dbReference>
<reference evidence="10" key="1">
    <citation type="submission" date="2021-01" db="UniProtKB">
        <authorList>
            <consortium name="EnsemblMetazoa"/>
        </authorList>
    </citation>
    <scope>IDENTIFICATION</scope>
</reference>
<evidence type="ECO:0000313" key="11">
    <source>
        <dbReference type="Proteomes" id="UP000594260"/>
    </source>
</evidence>
<accession>A0A7M7MB43</accession>
<dbReference type="CTD" id="4999"/>
<dbReference type="PANTHER" id="PTHR14052:SF0">
    <property type="entry name" value="ORIGIN RECOGNITION COMPLEX SUBUNIT 2"/>
    <property type="match status" value="1"/>
</dbReference>
<protein>
    <recommendedName>
        <fullName evidence="3 6">Origin recognition complex subunit 2</fullName>
    </recommendedName>
</protein>
<name>A0A7M7MB43_VARDE</name>
<comment type="subunit">
    <text evidence="6">Component of the origin recognition complex (ORC).</text>
</comment>
<dbReference type="OMA" id="PHTHIKE"/>
<feature type="compositionally biased region" description="Acidic residues" evidence="7">
    <location>
        <begin position="48"/>
        <end position="63"/>
    </location>
</feature>
<sequence>MEESRNRPRRTCVVKQQEQSRKEHARFQHAAMDKDTYSPTIDKMETACNDDTDVNIEPTEENENNPQTPSKRENGFALPSVGREMYSFGCVQSPSVKVASAIRTPSIRLRRPTSSQEAPSSRTPSSRGDEYSNSGTPSSRTGGRKPRTRLDPITPRAARRNIAARLGKSKEETLNNYIDSEDSEDDDENYDDEVLLEDDDDTVHDYFNQSVRQRAVGKTTSDHTLAKLGASMLNEEQIAAILKSQRDTHAGHREKILKTLSRNFSFWLQLAREGSNLLLYGLGSKVKVLSNFVDYLEKENYTTMVVHGFLPTCGLQEIVTNILEYVIEERPKGIVGLQAQVDFICAYFARSDALHLFLLVNSIDSPALTNPRLLQVFETLACAPRIHFVGSVNHINAPLLYDLNRASAMRWVWIDATTYEPYVLELFSESLKSSTANTLSSLEHVFASLTANAKKVFMIIANYTLERCSSANSSASSFRGMAFQDCYRMCREAFVVNSDLTLRTQLTEFVDHDMVRIKKGHDGVEYLIIPLAKETLEIFVQQQEESC</sequence>
<feature type="compositionally biased region" description="Acidic residues" evidence="7">
    <location>
        <begin position="179"/>
        <end position="189"/>
    </location>
</feature>
<keyword evidence="5 6" id="KW-0539">Nucleus</keyword>
<evidence type="ECO:0000256" key="3">
    <source>
        <dbReference type="ARBA" id="ARBA00019080"/>
    </source>
</evidence>
<organism evidence="10 11">
    <name type="scientific">Varroa destructor</name>
    <name type="common">Honeybee mite</name>
    <dbReference type="NCBI Taxonomy" id="109461"/>
    <lineage>
        <taxon>Eukaryota</taxon>
        <taxon>Metazoa</taxon>
        <taxon>Ecdysozoa</taxon>
        <taxon>Arthropoda</taxon>
        <taxon>Chelicerata</taxon>
        <taxon>Arachnida</taxon>
        <taxon>Acari</taxon>
        <taxon>Parasitiformes</taxon>
        <taxon>Mesostigmata</taxon>
        <taxon>Gamasina</taxon>
        <taxon>Dermanyssoidea</taxon>
        <taxon>Varroidae</taxon>
        <taxon>Varroa</taxon>
    </lineage>
</organism>
<evidence type="ECO:0000259" key="8">
    <source>
        <dbReference type="Pfam" id="PF04084"/>
    </source>
</evidence>
<dbReference type="OrthoDB" id="20198at2759"/>
<proteinExistence type="inferred from homology"/>
<dbReference type="KEGG" id="vde:111251197"/>
<comment type="function">
    <text evidence="6">Component of the origin recognition complex (ORC) that binds origins of replication. DNA-binding is ATP-dependent. ORC is required to assemble the pre-replication complex necessary to initiate DNA replication.</text>
</comment>
<evidence type="ECO:0000256" key="7">
    <source>
        <dbReference type="SAM" id="MobiDB-lite"/>
    </source>
</evidence>